<protein>
    <submittedName>
        <fullName evidence="3">HD domain-containing protein</fullName>
    </submittedName>
</protein>
<dbReference type="Proteomes" id="UP000606900">
    <property type="component" value="Unassembled WGS sequence"/>
</dbReference>
<evidence type="ECO:0000313" key="4">
    <source>
        <dbReference type="Proteomes" id="UP000606900"/>
    </source>
</evidence>
<keyword evidence="1" id="KW-0378">Hydrolase</keyword>
<dbReference type="InterPro" id="IPR006675">
    <property type="entry name" value="HDIG_dom"/>
</dbReference>
<dbReference type="EMBL" id="JADIIL010000003">
    <property type="protein sequence ID" value="MBF4473941.1"/>
    <property type="molecule type" value="Genomic_DNA"/>
</dbReference>
<reference evidence="3" key="1">
    <citation type="submission" date="2020-10" db="EMBL/GenBank/DDBJ databases">
        <title>Dehalococcoides mccartyi of a TCE/Cr reducing biochatode.</title>
        <authorList>
            <person name="Matturro B."/>
        </authorList>
    </citation>
    <scope>NUCLEOTIDE SEQUENCE</scope>
    <source>
        <strain evidence="3">Bin2</strain>
    </source>
</reference>
<dbReference type="NCBIfam" id="TIGR00277">
    <property type="entry name" value="HDIG"/>
    <property type="match status" value="1"/>
</dbReference>
<feature type="domain" description="HD/PDEase" evidence="2">
    <location>
        <begin position="167"/>
        <end position="302"/>
    </location>
</feature>
<dbReference type="InterPro" id="IPR003607">
    <property type="entry name" value="HD/PDEase_dom"/>
</dbReference>
<dbReference type="SUPFAM" id="SSF109604">
    <property type="entry name" value="HD-domain/PDEase-like"/>
    <property type="match status" value="1"/>
</dbReference>
<dbReference type="RefSeq" id="WP_276697863.1">
    <property type="nucleotide sequence ID" value="NZ_JADIIL010000003.1"/>
</dbReference>
<dbReference type="AlphaFoldDB" id="A0A843AKU5"/>
<dbReference type="InterPro" id="IPR004365">
    <property type="entry name" value="NA-bd_OB_tRNA"/>
</dbReference>
<proteinExistence type="predicted"/>
<dbReference type="SMART" id="SM00471">
    <property type="entry name" value="HDc"/>
    <property type="match status" value="1"/>
</dbReference>
<dbReference type="Pfam" id="PF01966">
    <property type="entry name" value="HD"/>
    <property type="match status" value="1"/>
</dbReference>
<dbReference type="InterPro" id="IPR006674">
    <property type="entry name" value="HD_domain"/>
</dbReference>
<dbReference type="GO" id="GO:0003676">
    <property type="term" value="F:nucleic acid binding"/>
    <property type="evidence" value="ECO:0007669"/>
    <property type="project" value="InterPro"/>
</dbReference>
<dbReference type="PANTHER" id="PTHR37294">
    <property type="entry name" value="3'-5' EXORIBONUCLEASE YHAM"/>
    <property type="match status" value="1"/>
</dbReference>
<dbReference type="CDD" id="cd00077">
    <property type="entry name" value="HDc"/>
    <property type="match status" value="1"/>
</dbReference>
<gene>
    <name evidence="3" type="ORF">ISP06_00510</name>
</gene>
<dbReference type="Pfam" id="PF01336">
    <property type="entry name" value="tRNA_anti-codon"/>
    <property type="match status" value="1"/>
</dbReference>
<dbReference type="PANTHER" id="PTHR37294:SF1">
    <property type="entry name" value="3'-5' EXORIBONUCLEASE YHAM"/>
    <property type="match status" value="1"/>
</dbReference>
<comment type="caution">
    <text evidence="3">The sequence shown here is derived from an EMBL/GenBank/DDBJ whole genome shotgun (WGS) entry which is preliminary data.</text>
</comment>
<accession>A0A843AKU5</accession>
<name>A0A843AKU5_METFO</name>
<sequence length="303" mass="34798">MFQKKEEDFIKNLDSRRRIRSQFVVADKQIKTGKTGRKFIDLTLTDKTGRIIGRIFPEEIAEDLFDTIETRTVYRIIGNLNEFPHGSGRYNIIIDIFNKLQKDEYNLDDFVIVSKIDKTKLLSEIKKTIKNIQDPYLKNLLNKFFDDEKFIEEFSNTPSAKIYHHNYIGGLLEHSVGVLKICKTVFEIFPVLNADLLYTAAILHDIGKIKTYDYDLISIDFSTEGKLLDHLIISCDMVKEMMNGINMPYELSTQLLHIILSHHGDVQNGWGSAVNPKTPEAVALHYADNLDAKVKGTLQNNII</sequence>
<evidence type="ECO:0000313" key="3">
    <source>
        <dbReference type="EMBL" id="MBF4473941.1"/>
    </source>
</evidence>
<dbReference type="GO" id="GO:0016787">
    <property type="term" value="F:hydrolase activity"/>
    <property type="evidence" value="ECO:0007669"/>
    <property type="project" value="UniProtKB-KW"/>
</dbReference>
<organism evidence="3 4">
    <name type="scientific">Methanobacterium formicicum</name>
    <dbReference type="NCBI Taxonomy" id="2162"/>
    <lineage>
        <taxon>Archaea</taxon>
        <taxon>Methanobacteriati</taxon>
        <taxon>Methanobacteriota</taxon>
        <taxon>Methanomada group</taxon>
        <taxon>Methanobacteria</taxon>
        <taxon>Methanobacteriales</taxon>
        <taxon>Methanobacteriaceae</taxon>
        <taxon>Methanobacterium</taxon>
    </lineage>
</organism>
<evidence type="ECO:0000256" key="1">
    <source>
        <dbReference type="ARBA" id="ARBA00022801"/>
    </source>
</evidence>
<dbReference type="Gene3D" id="1.10.3210.10">
    <property type="entry name" value="Hypothetical protein af1432"/>
    <property type="match status" value="1"/>
</dbReference>
<dbReference type="InterPro" id="IPR050798">
    <property type="entry name" value="YhaM_exoribonuc/phosphodiest"/>
</dbReference>
<evidence type="ECO:0000259" key="2">
    <source>
        <dbReference type="SMART" id="SM00471"/>
    </source>
</evidence>
<dbReference type="GO" id="GO:0031125">
    <property type="term" value="P:rRNA 3'-end processing"/>
    <property type="evidence" value="ECO:0007669"/>
    <property type="project" value="TreeGrafter"/>
</dbReference>